<feature type="transmembrane region" description="Helical" evidence="7">
    <location>
        <begin position="307"/>
        <end position="328"/>
    </location>
</feature>
<dbReference type="PROSITE" id="PS50893">
    <property type="entry name" value="ABC_TRANSPORTER_2"/>
    <property type="match status" value="1"/>
</dbReference>
<comment type="caution">
    <text evidence="10">The sequence shown here is derived from an EMBL/GenBank/DDBJ whole genome shotgun (WGS) entry which is preliminary data.</text>
</comment>
<evidence type="ECO:0000259" key="9">
    <source>
        <dbReference type="PROSITE" id="PS50929"/>
    </source>
</evidence>
<dbReference type="Pfam" id="PF00005">
    <property type="entry name" value="ABC_tran"/>
    <property type="match status" value="1"/>
</dbReference>
<dbReference type="GO" id="GO:0005886">
    <property type="term" value="C:plasma membrane"/>
    <property type="evidence" value="ECO:0007669"/>
    <property type="project" value="UniProtKB-SubCell"/>
</dbReference>
<protein>
    <submittedName>
        <fullName evidence="10">ABC transporter</fullName>
    </submittedName>
</protein>
<dbReference type="InterPro" id="IPR003593">
    <property type="entry name" value="AAA+_ATPase"/>
</dbReference>
<name>A0YFC2_9GAMM</name>
<dbReference type="PANTHER" id="PTHR43394">
    <property type="entry name" value="ATP-DEPENDENT PERMEASE MDL1, MITOCHONDRIAL"/>
    <property type="match status" value="1"/>
</dbReference>
<gene>
    <name evidence="10" type="ORF">GP2143_09030</name>
</gene>
<dbReference type="OrthoDB" id="9806127at2"/>
<dbReference type="Gene3D" id="1.20.1560.10">
    <property type="entry name" value="ABC transporter type 1, transmembrane domain"/>
    <property type="match status" value="1"/>
</dbReference>
<dbReference type="InterPro" id="IPR036640">
    <property type="entry name" value="ABC1_TM_sf"/>
</dbReference>
<evidence type="ECO:0000256" key="4">
    <source>
        <dbReference type="ARBA" id="ARBA00022840"/>
    </source>
</evidence>
<evidence type="ECO:0000256" key="5">
    <source>
        <dbReference type="ARBA" id="ARBA00022989"/>
    </source>
</evidence>
<organism evidence="10 11">
    <name type="scientific">marine gamma proteobacterium HTCC2143</name>
    <dbReference type="NCBI Taxonomy" id="247633"/>
    <lineage>
        <taxon>Bacteria</taxon>
        <taxon>Pseudomonadati</taxon>
        <taxon>Pseudomonadota</taxon>
        <taxon>Gammaproteobacteria</taxon>
        <taxon>Cellvibrionales</taxon>
        <taxon>Spongiibacteraceae</taxon>
        <taxon>BD1-7 clade</taxon>
    </lineage>
</organism>
<dbReference type="SUPFAM" id="SSF52540">
    <property type="entry name" value="P-loop containing nucleoside triphosphate hydrolases"/>
    <property type="match status" value="1"/>
</dbReference>
<dbReference type="PROSITE" id="PS50929">
    <property type="entry name" value="ABC_TM1F"/>
    <property type="match status" value="1"/>
</dbReference>
<dbReference type="PANTHER" id="PTHR43394:SF1">
    <property type="entry name" value="ATP-BINDING CASSETTE SUB-FAMILY B MEMBER 10, MITOCHONDRIAL"/>
    <property type="match status" value="1"/>
</dbReference>
<dbReference type="eggNOG" id="COG1132">
    <property type="taxonomic scope" value="Bacteria"/>
</dbReference>
<feature type="transmembrane region" description="Helical" evidence="7">
    <location>
        <begin position="86"/>
        <end position="109"/>
    </location>
</feature>
<dbReference type="SUPFAM" id="SSF90123">
    <property type="entry name" value="ABC transporter transmembrane region"/>
    <property type="match status" value="1"/>
</dbReference>
<dbReference type="InterPro" id="IPR027417">
    <property type="entry name" value="P-loop_NTPase"/>
</dbReference>
<dbReference type="EMBL" id="AAVT01000008">
    <property type="protein sequence ID" value="EAW30336.1"/>
    <property type="molecule type" value="Genomic_DNA"/>
</dbReference>
<evidence type="ECO:0000259" key="8">
    <source>
        <dbReference type="PROSITE" id="PS50893"/>
    </source>
</evidence>
<dbReference type="STRING" id="247633.GP2143_09030"/>
<comment type="subcellular location">
    <subcellularLocation>
        <location evidence="1">Cell membrane</location>
        <topology evidence="1">Multi-pass membrane protein</topology>
    </subcellularLocation>
</comment>
<feature type="transmembrane region" description="Helical" evidence="7">
    <location>
        <begin position="187"/>
        <end position="207"/>
    </location>
</feature>
<feature type="transmembrane region" description="Helical" evidence="7">
    <location>
        <begin position="155"/>
        <end position="175"/>
    </location>
</feature>
<dbReference type="SMART" id="SM00382">
    <property type="entry name" value="AAA"/>
    <property type="match status" value="1"/>
</dbReference>
<dbReference type="Pfam" id="PF00664">
    <property type="entry name" value="ABC_membrane"/>
    <property type="match status" value="1"/>
</dbReference>
<dbReference type="AlphaFoldDB" id="A0YFC2"/>
<feature type="domain" description="ABC transporter" evidence="8">
    <location>
        <begin position="367"/>
        <end position="603"/>
    </location>
</feature>
<sequence>MQARFRATRLNPLTHQDSYFLLNSKSSISNARFLLSYLLHHKKTYGLGIILIFITNWLAVNIPVHIGMSIDLLSGELEQNQQELRYNVAIVIGFAIMMIATRTISRILFFNPGRAIERELKNDAFAKLTFMQNDFYNSHETGKLISIVNNDINGVRALAGVVLLQIFNITFALSLTPVKMWQISPSLTLYCILPVAVTFYIAHRAIAYMREMTKRRMEELQSLSSQTIGILSGIEEIKSYQVQPWAVTEFDDRNQAILLRSIKLARIRTLVLPIIAYTDRIMKVLILAIGGSYLIQQDLTIGELTALLSYATLLAMPFISLGMIFSAYQTGMVSLESLRKILDQSIPDSELHHLDDTDRQTLFSKGIEIKDLSYCYPGDDVATLKHLSFTIQPGQTLGILGRVGSGKTTLVNCLNRYLDIDPGHIFIDGRDVSTLSKSDLRSAVRTITQEPFLFSDSVASNIRFGGNNNAEALSLDTALRQGDMLKEVNQFPNGKNTLVGEKGILLSGGQKQRLSLTRAMYTPSKLMILDNVLSAVDNKTERYLLDQIFNKLRSECTLIVSHRASVLEKVDHILVLEDGEIVAQGNHQALLKTSDFYRETWELQQHGGENE</sequence>
<dbReference type="GO" id="GO:0015421">
    <property type="term" value="F:ABC-type oligopeptide transporter activity"/>
    <property type="evidence" value="ECO:0007669"/>
    <property type="project" value="TreeGrafter"/>
</dbReference>
<evidence type="ECO:0000256" key="7">
    <source>
        <dbReference type="SAM" id="Phobius"/>
    </source>
</evidence>
<evidence type="ECO:0000313" key="11">
    <source>
        <dbReference type="Proteomes" id="UP000004931"/>
    </source>
</evidence>
<dbReference type="InterPro" id="IPR039421">
    <property type="entry name" value="Type_1_exporter"/>
</dbReference>
<feature type="transmembrane region" description="Helical" evidence="7">
    <location>
        <begin position="45"/>
        <end position="66"/>
    </location>
</feature>
<accession>A0YFC2</accession>
<keyword evidence="2 7" id="KW-0812">Transmembrane</keyword>
<dbReference type="Gene3D" id="3.40.50.300">
    <property type="entry name" value="P-loop containing nucleotide triphosphate hydrolases"/>
    <property type="match status" value="1"/>
</dbReference>
<evidence type="ECO:0000256" key="1">
    <source>
        <dbReference type="ARBA" id="ARBA00004651"/>
    </source>
</evidence>
<proteinExistence type="predicted"/>
<reference evidence="10 11" key="1">
    <citation type="journal article" date="2010" name="J. Bacteriol.">
        <title>Genome sequence of the oligotrophic marine Gammaproteobacterium HTCC2143, isolated from the Oregon Coast.</title>
        <authorList>
            <person name="Oh H.M."/>
            <person name="Kang I."/>
            <person name="Ferriera S."/>
            <person name="Giovannoni S.J."/>
            <person name="Cho J.C."/>
        </authorList>
    </citation>
    <scope>NUCLEOTIDE SEQUENCE [LARGE SCALE GENOMIC DNA]</scope>
    <source>
        <strain evidence="10 11">HTCC2143</strain>
    </source>
</reference>
<dbReference type="Proteomes" id="UP000004931">
    <property type="component" value="Unassembled WGS sequence"/>
</dbReference>
<dbReference type="InterPro" id="IPR011527">
    <property type="entry name" value="ABC1_TM_dom"/>
</dbReference>
<evidence type="ECO:0000256" key="6">
    <source>
        <dbReference type="ARBA" id="ARBA00023136"/>
    </source>
</evidence>
<dbReference type="GO" id="GO:0016887">
    <property type="term" value="F:ATP hydrolysis activity"/>
    <property type="evidence" value="ECO:0007669"/>
    <property type="project" value="InterPro"/>
</dbReference>
<keyword evidence="5 7" id="KW-1133">Transmembrane helix</keyword>
<keyword evidence="4" id="KW-0067">ATP-binding</keyword>
<dbReference type="InterPro" id="IPR003439">
    <property type="entry name" value="ABC_transporter-like_ATP-bd"/>
</dbReference>
<evidence type="ECO:0000256" key="3">
    <source>
        <dbReference type="ARBA" id="ARBA00022741"/>
    </source>
</evidence>
<keyword evidence="11" id="KW-1185">Reference proteome</keyword>
<keyword evidence="3" id="KW-0547">Nucleotide-binding</keyword>
<keyword evidence="6 7" id="KW-0472">Membrane</keyword>
<evidence type="ECO:0000313" key="10">
    <source>
        <dbReference type="EMBL" id="EAW30336.1"/>
    </source>
</evidence>
<dbReference type="GO" id="GO:0005524">
    <property type="term" value="F:ATP binding"/>
    <property type="evidence" value="ECO:0007669"/>
    <property type="project" value="UniProtKB-KW"/>
</dbReference>
<evidence type="ECO:0000256" key="2">
    <source>
        <dbReference type="ARBA" id="ARBA00022692"/>
    </source>
</evidence>
<feature type="domain" description="ABC transmembrane type-1" evidence="9">
    <location>
        <begin position="47"/>
        <end position="330"/>
    </location>
</feature>